<sequence>MFTEWIEEHSLPLESELLEVFGLEICLLDGEEKDALKQHDCYLAIVSIFTNLSIGKTLEGVLTPPYPSSTCYKKTATGVRQA</sequence>
<organism evidence="1 2">
    <name type="scientific">marine gamma proteobacterium HTCC2143</name>
    <dbReference type="NCBI Taxonomy" id="247633"/>
    <lineage>
        <taxon>Bacteria</taxon>
        <taxon>Pseudomonadati</taxon>
        <taxon>Pseudomonadota</taxon>
        <taxon>Gammaproteobacteria</taxon>
        <taxon>Cellvibrionales</taxon>
        <taxon>Spongiibacteraceae</taxon>
        <taxon>BD1-7 clade</taxon>
    </lineage>
</organism>
<comment type="caution">
    <text evidence="1">The sequence shown here is derived from an EMBL/GenBank/DDBJ whole genome shotgun (WGS) entry which is preliminary data.</text>
</comment>
<proteinExistence type="predicted"/>
<protein>
    <submittedName>
        <fullName evidence="1">Uncharacterized protein</fullName>
    </submittedName>
</protein>
<gene>
    <name evidence="1" type="ORF">GP2143_09760</name>
</gene>
<dbReference type="AlphaFoldDB" id="A0YFR8"/>
<dbReference type="EMBL" id="AAVT01000008">
    <property type="protein sequence ID" value="EAW30482.1"/>
    <property type="molecule type" value="Genomic_DNA"/>
</dbReference>
<dbReference type="Proteomes" id="UP000004931">
    <property type="component" value="Unassembled WGS sequence"/>
</dbReference>
<keyword evidence="2" id="KW-1185">Reference proteome</keyword>
<reference evidence="1 2" key="1">
    <citation type="journal article" date="2010" name="J. Bacteriol.">
        <title>Genome sequence of the oligotrophic marine Gammaproteobacterium HTCC2143, isolated from the Oregon Coast.</title>
        <authorList>
            <person name="Oh H.M."/>
            <person name="Kang I."/>
            <person name="Ferriera S."/>
            <person name="Giovannoni S.J."/>
            <person name="Cho J.C."/>
        </authorList>
    </citation>
    <scope>NUCLEOTIDE SEQUENCE [LARGE SCALE GENOMIC DNA]</scope>
    <source>
        <strain evidence="1 2">HTCC2143</strain>
    </source>
</reference>
<evidence type="ECO:0000313" key="2">
    <source>
        <dbReference type="Proteomes" id="UP000004931"/>
    </source>
</evidence>
<name>A0YFR8_9GAMM</name>
<accession>A0YFR8</accession>
<evidence type="ECO:0000313" key="1">
    <source>
        <dbReference type="EMBL" id="EAW30482.1"/>
    </source>
</evidence>